<evidence type="ECO:0000313" key="2">
    <source>
        <dbReference type="EnsemblMetazoa" id="CJA35520.1"/>
    </source>
</evidence>
<proteinExistence type="predicted"/>
<accession>A0A8R1EHH8</accession>
<reference evidence="3" key="1">
    <citation type="submission" date="2010-08" db="EMBL/GenBank/DDBJ databases">
        <authorList>
            <consortium name="Caenorhabditis japonica Sequencing Consortium"/>
            <person name="Wilson R.K."/>
        </authorList>
    </citation>
    <scope>NUCLEOTIDE SEQUENCE [LARGE SCALE GENOMIC DNA]</scope>
    <source>
        <strain evidence="3">DF5081</strain>
    </source>
</reference>
<feature type="region of interest" description="Disordered" evidence="1">
    <location>
        <begin position="1"/>
        <end position="43"/>
    </location>
</feature>
<keyword evidence="3" id="KW-1185">Reference proteome</keyword>
<protein>
    <submittedName>
        <fullName evidence="2">Uncharacterized protein</fullName>
    </submittedName>
</protein>
<evidence type="ECO:0000313" key="3">
    <source>
        <dbReference type="Proteomes" id="UP000005237"/>
    </source>
</evidence>
<feature type="compositionally biased region" description="Polar residues" evidence="1">
    <location>
        <begin position="75"/>
        <end position="92"/>
    </location>
</feature>
<organism evidence="2 3">
    <name type="scientific">Caenorhabditis japonica</name>
    <dbReference type="NCBI Taxonomy" id="281687"/>
    <lineage>
        <taxon>Eukaryota</taxon>
        <taxon>Metazoa</taxon>
        <taxon>Ecdysozoa</taxon>
        <taxon>Nematoda</taxon>
        <taxon>Chromadorea</taxon>
        <taxon>Rhabditida</taxon>
        <taxon>Rhabditina</taxon>
        <taxon>Rhabditomorpha</taxon>
        <taxon>Rhabditoidea</taxon>
        <taxon>Rhabditidae</taxon>
        <taxon>Peloderinae</taxon>
        <taxon>Caenorhabditis</taxon>
    </lineage>
</organism>
<dbReference type="EnsemblMetazoa" id="CJA35520.1">
    <property type="protein sequence ID" value="CJA35520.1"/>
    <property type="gene ID" value="WBGene00211367"/>
</dbReference>
<feature type="region of interest" description="Disordered" evidence="1">
    <location>
        <begin position="64"/>
        <end position="92"/>
    </location>
</feature>
<reference evidence="2" key="2">
    <citation type="submission" date="2022-06" db="UniProtKB">
        <authorList>
            <consortium name="EnsemblMetazoa"/>
        </authorList>
    </citation>
    <scope>IDENTIFICATION</scope>
    <source>
        <strain evidence="2">DF5081</strain>
    </source>
</reference>
<name>A0A8R1EHH8_CAEJA</name>
<dbReference type="AlphaFoldDB" id="A0A8R1EHH8"/>
<evidence type="ECO:0000256" key="1">
    <source>
        <dbReference type="SAM" id="MobiDB-lite"/>
    </source>
</evidence>
<sequence>MNSQPPPTTIGLSPIADQPDDRPSLPFSSRPLLFRTSSPGDETDDHRLFVFNYLRVCDSMMMMMKKEKKKENKSRGTPSNYGRHSSRPTYSG</sequence>
<dbReference type="Proteomes" id="UP000005237">
    <property type="component" value="Unassembled WGS sequence"/>
</dbReference>